<protein>
    <submittedName>
        <fullName evidence="3">Uncharacterized protein</fullName>
    </submittedName>
</protein>
<dbReference type="RefSeq" id="WP_183465398.1">
    <property type="nucleotide sequence ID" value="NZ_CP050297.1"/>
</dbReference>
<dbReference type="AlphaFoldDB" id="A0A7G6T4K8"/>
<dbReference type="Pfam" id="PF18165">
    <property type="entry name" value="pP_pnuc_1"/>
    <property type="match status" value="1"/>
</dbReference>
<evidence type="ECO:0000313" key="4">
    <source>
        <dbReference type="Proteomes" id="UP000515465"/>
    </source>
</evidence>
<evidence type="ECO:0000313" key="3">
    <source>
        <dbReference type="EMBL" id="QND61690.1"/>
    </source>
</evidence>
<name>A0A7G6T4K8_9HYPH</name>
<organism evidence="3 4">
    <name type="scientific">Mesorhizobium huakuii</name>
    <dbReference type="NCBI Taxonomy" id="28104"/>
    <lineage>
        <taxon>Bacteria</taxon>
        <taxon>Pseudomonadati</taxon>
        <taxon>Pseudomonadota</taxon>
        <taxon>Alphaproteobacteria</taxon>
        <taxon>Hyphomicrobiales</taxon>
        <taxon>Phyllobacteriaceae</taxon>
        <taxon>Mesorhizobium</taxon>
    </lineage>
</organism>
<dbReference type="Pfam" id="PF18166">
    <property type="entry name" value="pP_pnuc_2"/>
    <property type="match status" value="1"/>
</dbReference>
<keyword evidence="3" id="KW-0614">Plasmid</keyword>
<gene>
    <name evidence="3" type="ORF">HB778_36170</name>
</gene>
<reference evidence="4" key="1">
    <citation type="journal article" date="2020" name="Mol. Plant Microbe">
        <title>Rhizobial microsymbionts of the narrowly endemic Oxytropis species growing in Kamchatka are characterized by significant genetic diversity and possess a set of genes that are associated with T3SS and T6SS secretion systems and can affect the development of symbiosis.</title>
        <authorList>
            <person name="Safronova V."/>
            <person name="Guro P."/>
            <person name="Sazanova A."/>
            <person name="Kuznetsova I."/>
            <person name="Belimov A."/>
            <person name="Yakubov V."/>
            <person name="Chirak E."/>
            <person name="Afonin A."/>
            <person name="Gogolev Y."/>
            <person name="Andronov E."/>
            <person name="Tikhonovich I."/>
        </authorList>
    </citation>
    <scope>NUCLEOTIDE SEQUENCE [LARGE SCALE GENOMIC DNA]</scope>
    <source>
        <strain evidence="4">583</strain>
        <plasmid evidence="4">p_2</plasmid>
    </source>
</reference>
<sequence length="297" mass="32782">MAQGQLQASKLETLAARLQELLTDEFSTQVLSGSMMALWVTANPLRLSHFSAGLRELYGHTLHTVAPDDEVKSCEWFSAETQDGRPSRRQRIRFGIQGGLSDEAVAALGVESNEIHGEMLAVIDQLSKFTHVRPNTIEVAPEEAEAFACDAVATFVAFFETLEECRRGVRRAVEYAVNDHALEVFTQEMFSEIDILSTRSAVDGVQIGSLEITSIGPALVNYRVTGDVYVELSYGSKSDFQRDMGAEIRTDFPFLLTMSAPVGALKAFQDPNPSIDTSSWYDDGDSEDDNFAKITDY</sequence>
<feature type="domain" description="Predicted pPIWI-associating nuclease" evidence="1">
    <location>
        <begin position="20"/>
        <end position="154"/>
    </location>
</feature>
<dbReference type="InterPro" id="IPR040556">
    <property type="entry name" value="pP_pnuc_1"/>
</dbReference>
<dbReference type="EMBL" id="CP050297">
    <property type="protein sequence ID" value="QND61690.1"/>
    <property type="molecule type" value="Genomic_DNA"/>
</dbReference>
<dbReference type="Proteomes" id="UP000515465">
    <property type="component" value="Plasmid p_2"/>
</dbReference>
<geneLocation type="plasmid" evidence="3 4">
    <name>p_2</name>
</geneLocation>
<dbReference type="InterPro" id="IPR041584">
    <property type="entry name" value="Put_pPIWI_pnuc_2"/>
</dbReference>
<evidence type="ECO:0000259" key="1">
    <source>
        <dbReference type="Pfam" id="PF18165"/>
    </source>
</evidence>
<feature type="domain" description="Predicted pPIWI-associating nuclease group 2" evidence="2">
    <location>
        <begin position="163"/>
        <end position="281"/>
    </location>
</feature>
<evidence type="ECO:0000259" key="2">
    <source>
        <dbReference type="Pfam" id="PF18166"/>
    </source>
</evidence>
<proteinExistence type="predicted"/>
<accession>A0A7G6T4K8</accession>